<gene>
    <name evidence="7" type="ORF">F5Z01DRAFT_596310</name>
</gene>
<sequence length="69" mass="7893">APPLSHSSSIVALHGLNGHREKTWTAENGVHWLRDLLPEDLPHARILCWGYDANTHATDRVSWQYLRPQ</sequence>
<name>A0A9P7ZEJ4_9HYPO</name>
<evidence type="ECO:0000256" key="5">
    <source>
        <dbReference type="ARBA" id="ARBA00023128"/>
    </source>
</evidence>
<dbReference type="Proteomes" id="UP000887229">
    <property type="component" value="Unassembled WGS sequence"/>
</dbReference>
<evidence type="ECO:0000256" key="6">
    <source>
        <dbReference type="ARBA" id="ARBA00023136"/>
    </source>
</evidence>
<dbReference type="RefSeq" id="XP_046114608.1">
    <property type="nucleotide sequence ID" value="XM_046260736.1"/>
</dbReference>
<comment type="caution">
    <text evidence="7">The sequence shown here is derived from an EMBL/GenBank/DDBJ whole genome shotgun (WGS) entry which is preliminary data.</text>
</comment>
<keyword evidence="8" id="KW-1185">Reference proteome</keyword>
<dbReference type="GO" id="GO:0005739">
    <property type="term" value="C:mitochondrion"/>
    <property type="evidence" value="ECO:0007669"/>
    <property type="project" value="UniProtKB-SubCell"/>
</dbReference>
<keyword evidence="6" id="KW-0472">Membrane</keyword>
<proteinExistence type="predicted"/>
<accession>A0A9P7ZEJ4</accession>
<evidence type="ECO:0000313" key="7">
    <source>
        <dbReference type="EMBL" id="KAG9250684.1"/>
    </source>
</evidence>
<evidence type="ECO:0000256" key="2">
    <source>
        <dbReference type="ARBA" id="ARBA00004240"/>
    </source>
</evidence>
<dbReference type="EMBL" id="MU251275">
    <property type="protein sequence ID" value="KAG9250684.1"/>
    <property type="molecule type" value="Genomic_DNA"/>
</dbReference>
<feature type="non-terminal residue" evidence="7">
    <location>
        <position position="1"/>
    </location>
</feature>
<dbReference type="InterPro" id="IPR052374">
    <property type="entry name" value="SERAC1"/>
</dbReference>
<dbReference type="PANTHER" id="PTHR48182">
    <property type="entry name" value="PROTEIN SERAC1"/>
    <property type="match status" value="1"/>
</dbReference>
<organism evidence="7 8">
    <name type="scientific">Emericellopsis atlantica</name>
    <dbReference type="NCBI Taxonomy" id="2614577"/>
    <lineage>
        <taxon>Eukaryota</taxon>
        <taxon>Fungi</taxon>
        <taxon>Dikarya</taxon>
        <taxon>Ascomycota</taxon>
        <taxon>Pezizomycotina</taxon>
        <taxon>Sordariomycetes</taxon>
        <taxon>Hypocreomycetidae</taxon>
        <taxon>Hypocreales</taxon>
        <taxon>Bionectriaceae</taxon>
        <taxon>Emericellopsis</taxon>
    </lineage>
</organism>
<dbReference type="AlphaFoldDB" id="A0A9P7ZEJ4"/>
<dbReference type="PANTHER" id="PTHR48182:SF2">
    <property type="entry name" value="PROTEIN SERAC1"/>
    <property type="match status" value="1"/>
</dbReference>
<protein>
    <submittedName>
        <fullName evidence="7">Uncharacterized protein</fullName>
    </submittedName>
</protein>
<evidence type="ECO:0000256" key="1">
    <source>
        <dbReference type="ARBA" id="ARBA00004173"/>
    </source>
</evidence>
<dbReference type="GeneID" id="70291639"/>
<comment type="subcellular location">
    <subcellularLocation>
        <location evidence="2">Endoplasmic reticulum</location>
    </subcellularLocation>
    <subcellularLocation>
        <location evidence="3">Membrane</location>
    </subcellularLocation>
    <subcellularLocation>
        <location evidence="1">Mitochondrion</location>
    </subcellularLocation>
</comment>
<evidence type="ECO:0000256" key="4">
    <source>
        <dbReference type="ARBA" id="ARBA00022824"/>
    </source>
</evidence>
<evidence type="ECO:0000313" key="8">
    <source>
        <dbReference type="Proteomes" id="UP000887229"/>
    </source>
</evidence>
<dbReference type="GO" id="GO:0005783">
    <property type="term" value="C:endoplasmic reticulum"/>
    <property type="evidence" value="ECO:0007669"/>
    <property type="project" value="UniProtKB-SubCell"/>
</dbReference>
<keyword evidence="5" id="KW-0496">Mitochondrion</keyword>
<keyword evidence="4" id="KW-0256">Endoplasmic reticulum</keyword>
<reference evidence="7" key="1">
    <citation type="journal article" date="2021" name="IMA Fungus">
        <title>Genomic characterization of three marine fungi, including Emericellopsis atlantica sp. nov. with signatures of a generalist lifestyle and marine biomass degradation.</title>
        <authorList>
            <person name="Hagestad O.C."/>
            <person name="Hou L."/>
            <person name="Andersen J.H."/>
            <person name="Hansen E.H."/>
            <person name="Altermark B."/>
            <person name="Li C."/>
            <person name="Kuhnert E."/>
            <person name="Cox R.J."/>
            <person name="Crous P.W."/>
            <person name="Spatafora J.W."/>
            <person name="Lail K."/>
            <person name="Amirebrahimi M."/>
            <person name="Lipzen A."/>
            <person name="Pangilinan J."/>
            <person name="Andreopoulos W."/>
            <person name="Hayes R.D."/>
            <person name="Ng V."/>
            <person name="Grigoriev I.V."/>
            <person name="Jackson S.A."/>
            <person name="Sutton T.D.S."/>
            <person name="Dobson A.D.W."/>
            <person name="Rama T."/>
        </authorList>
    </citation>
    <scope>NUCLEOTIDE SEQUENCE</scope>
    <source>
        <strain evidence="7">TS7</strain>
    </source>
</reference>
<dbReference type="OrthoDB" id="7464126at2759"/>
<evidence type="ECO:0000256" key="3">
    <source>
        <dbReference type="ARBA" id="ARBA00004370"/>
    </source>
</evidence>
<feature type="non-terminal residue" evidence="7">
    <location>
        <position position="69"/>
    </location>
</feature>
<dbReference type="GO" id="GO:0016020">
    <property type="term" value="C:membrane"/>
    <property type="evidence" value="ECO:0007669"/>
    <property type="project" value="UniProtKB-SubCell"/>
</dbReference>